<proteinExistence type="predicted"/>
<gene>
    <name evidence="2" type="ORF">AB1207_22265</name>
</gene>
<dbReference type="RefSeq" id="WP_367640843.1">
    <property type="nucleotide sequence ID" value="NZ_JBFNQN010000018.1"/>
</dbReference>
<keyword evidence="3" id="KW-1185">Reference proteome</keyword>
<feature type="region of interest" description="Disordered" evidence="1">
    <location>
        <begin position="141"/>
        <end position="169"/>
    </location>
</feature>
<name>A0ABV3PCV4_9ACTN</name>
<evidence type="ECO:0008006" key="4">
    <source>
        <dbReference type="Google" id="ProtNLM"/>
    </source>
</evidence>
<organism evidence="2 3">
    <name type="scientific">Kineococcus endophyticus</name>
    <dbReference type="NCBI Taxonomy" id="1181883"/>
    <lineage>
        <taxon>Bacteria</taxon>
        <taxon>Bacillati</taxon>
        <taxon>Actinomycetota</taxon>
        <taxon>Actinomycetes</taxon>
        <taxon>Kineosporiales</taxon>
        <taxon>Kineosporiaceae</taxon>
        <taxon>Kineococcus</taxon>
    </lineage>
</organism>
<accession>A0ABV3PCV4</accession>
<dbReference type="Proteomes" id="UP001555826">
    <property type="component" value="Unassembled WGS sequence"/>
</dbReference>
<evidence type="ECO:0000256" key="1">
    <source>
        <dbReference type="SAM" id="MobiDB-lite"/>
    </source>
</evidence>
<reference evidence="2 3" key="1">
    <citation type="submission" date="2024-07" db="EMBL/GenBank/DDBJ databases">
        <authorList>
            <person name="Thanompreechachai J."/>
            <person name="Duangmal K."/>
        </authorList>
    </citation>
    <scope>NUCLEOTIDE SEQUENCE [LARGE SCALE GENOMIC DNA]</scope>
    <source>
        <strain evidence="2 3">KCTC 19886</strain>
    </source>
</reference>
<comment type="caution">
    <text evidence="2">The sequence shown here is derived from an EMBL/GenBank/DDBJ whole genome shotgun (WGS) entry which is preliminary data.</text>
</comment>
<feature type="compositionally biased region" description="Basic and acidic residues" evidence="1">
    <location>
        <begin position="148"/>
        <end position="158"/>
    </location>
</feature>
<protein>
    <recommendedName>
        <fullName evidence="4">Sigma-70-like protein</fullName>
    </recommendedName>
</protein>
<evidence type="ECO:0000313" key="2">
    <source>
        <dbReference type="EMBL" id="MEW9267478.1"/>
    </source>
</evidence>
<dbReference type="EMBL" id="JBFNQN010000018">
    <property type="protein sequence ID" value="MEW9267478.1"/>
    <property type="molecule type" value="Genomic_DNA"/>
</dbReference>
<sequence length="169" mass="17741">MDDQVGWQQVLVHRPPHERDEAGTRLQGSGTGPAHVAQVLLDAGDALVAAATAAEAAAEGSERWTQRFGGAVAVAAALTELQAHAAAVLERAATLRGQVYAGLLQQHSLAEVARAQGVSRQAVHRAARTAGVLHEHPAILRPVGLSSEGRRPVSEGDRLQQPTDRGGRR</sequence>
<evidence type="ECO:0000313" key="3">
    <source>
        <dbReference type="Proteomes" id="UP001555826"/>
    </source>
</evidence>